<name>A0AC59YZ78_RANTA</name>
<organism evidence="1 2">
    <name type="scientific">Rangifer tarandus platyrhynchus</name>
    <name type="common">Svalbard reindeer</name>
    <dbReference type="NCBI Taxonomy" id="3082113"/>
    <lineage>
        <taxon>Eukaryota</taxon>
        <taxon>Metazoa</taxon>
        <taxon>Chordata</taxon>
        <taxon>Craniata</taxon>
        <taxon>Vertebrata</taxon>
        <taxon>Euteleostomi</taxon>
        <taxon>Mammalia</taxon>
        <taxon>Eutheria</taxon>
        <taxon>Laurasiatheria</taxon>
        <taxon>Artiodactyla</taxon>
        <taxon>Ruminantia</taxon>
        <taxon>Pecora</taxon>
        <taxon>Cervidae</taxon>
        <taxon>Odocoileinae</taxon>
        <taxon>Rangifer</taxon>
    </lineage>
</organism>
<reference evidence="1" key="1">
    <citation type="submission" date="2023-05" db="EMBL/GenBank/DDBJ databases">
        <authorList>
            <consortium name="ELIXIR-Norway"/>
        </authorList>
    </citation>
    <scope>NUCLEOTIDE SEQUENCE</scope>
</reference>
<feature type="non-terminal residue" evidence="1">
    <location>
        <position position="129"/>
    </location>
</feature>
<evidence type="ECO:0000313" key="2">
    <source>
        <dbReference type="Proteomes" id="UP001162501"/>
    </source>
</evidence>
<evidence type="ECO:0000313" key="1">
    <source>
        <dbReference type="EMBL" id="CAN0100428.1"/>
    </source>
</evidence>
<dbReference type="Proteomes" id="UP001162501">
    <property type="component" value="Chromosome 21"/>
</dbReference>
<protein>
    <submittedName>
        <fullName evidence="1">Uncharacterized protein</fullName>
    </submittedName>
</protein>
<sequence>YCVESPDLRAYPLLLSQVMASQNSQLIRLQGTDTYKANWQKSNYMRQNAYQHVDLQMEQDGLGQPAEMDSHFPLDLVDGETEPAEPREVIQPWKPHAALPVITFGTPQPPRHPPEPACQARKHTQPREN</sequence>
<feature type="non-terminal residue" evidence="1">
    <location>
        <position position="1"/>
    </location>
</feature>
<dbReference type="EMBL" id="OX596105">
    <property type="protein sequence ID" value="CAN0100428.1"/>
    <property type="molecule type" value="Genomic_DNA"/>
</dbReference>
<proteinExistence type="predicted"/>
<accession>A0AC59YZ78</accession>
<reference evidence="1" key="2">
    <citation type="submission" date="2025-03" db="EMBL/GenBank/DDBJ databases">
        <authorList>
            <consortium name="ELIXIR-Norway"/>
            <consortium name="Elixir Norway"/>
        </authorList>
    </citation>
    <scope>NUCLEOTIDE SEQUENCE</scope>
</reference>
<gene>
    <name evidence="1" type="ORF">MRATA1EN22A_LOCUS12038</name>
</gene>